<keyword evidence="6" id="KW-1185">Reference proteome</keyword>
<dbReference type="EMBL" id="JAPUFD010000027">
    <property type="protein sequence ID" value="MDI1493468.1"/>
    <property type="molecule type" value="Genomic_DNA"/>
</dbReference>
<dbReference type="PRINTS" id="PR00420">
    <property type="entry name" value="RNGMNOXGNASE"/>
</dbReference>
<dbReference type="InterPro" id="IPR036188">
    <property type="entry name" value="FAD/NAD-bd_sf"/>
</dbReference>
<dbReference type="AlphaFoldDB" id="A0AA43QVQ3"/>
<gene>
    <name evidence="5" type="ORF">OHK93_005258</name>
</gene>
<name>A0AA43QVQ3_9LECA</name>
<accession>A0AA43QVQ3</accession>
<protein>
    <recommendedName>
        <fullName evidence="4">FAD-binding domain-containing protein</fullName>
    </recommendedName>
</protein>
<feature type="domain" description="FAD-binding" evidence="4">
    <location>
        <begin position="3"/>
        <end position="253"/>
    </location>
</feature>
<dbReference type="SUPFAM" id="SSF51905">
    <property type="entry name" value="FAD/NAD(P)-binding domain"/>
    <property type="match status" value="1"/>
</dbReference>
<dbReference type="PANTHER" id="PTHR46865">
    <property type="entry name" value="OXIDOREDUCTASE-RELATED"/>
    <property type="match status" value="1"/>
</dbReference>
<dbReference type="Pfam" id="PF01494">
    <property type="entry name" value="FAD_binding_3"/>
    <property type="match status" value="1"/>
</dbReference>
<dbReference type="InterPro" id="IPR051704">
    <property type="entry name" value="FAD_aromatic-hydroxylase"/>
</dbReference>
<sequence length="379" mass="40954">MSKTRVLVVGASVAGPTAAYWLAKAGADVTVIERFPELRTSGQGIDIRTVGVTVMRRTPGMEAAVRAKFTGMEGMSFVREDGRPYGTLTATGDPDQQSLVSEYEIFRGDLARILYDMTKDNENIRYIFGEQVAAMRQDGKEDGPITVEFANGLPTSEYDLVVACDGATSRTRAMGLSCGVRDHIRSSNAWATYFSVRQDLLQGSKIAQATTAVGGRFVGVGPDPSGVNRIAMMRFHPSDGSDATLPFREALKKGDQALKGFVTQQFKGMGWKTEEILKNMMESDDFYGSEVVHVKCPVVYKGRFVMVGDAGYAPGLTGGGTSLALAGAYVLAGEICTQRNDLAAALQNYQERMKPIIEDLQTVPPLITAIMAPQTAWGI</sequence>
<dbReference type="InterPro" id="IPR002938">
    <property type="entry name" value="FAD-bd"/>
</dbReference>
<dbReference type="GO" id="GO:0071949">
    <property type="term" value="F:FAD binding"/>
    <property type="evidence" value="ECO:0007669"/>
    <property type="project" value="InterPro"/>
</dbReference>
<organism evidence="5 6">
    <name type="scientific">Ramalina farinacea</name>
    <dbReference type="NCBI Taxonomy" id="258253"/>
    <lineage>
        <taxon>Eukaryota</taxon>
        <taxon>Fungi</taxon>
        <taxon>Dikarya</taxon>
        <taxon>Ascomycota</taxon>
        <taxon>Pezizomycotina</taxon>
        <taxon>Lecanoromycetes</taxon>
        <taxon>OSLEUM clade</taxon>
        <taxon>Lecanoromycetidae</taxon>
        <taxon>Lecanorales</taxon>
        <taxon>Lecanorineae</taxon>
        <taxon>Ramalinaceae</taxon>
        <taxon>Ramalina</taxon>
    </lineage>
</organism>
<evidence type="ECO:0000256" key="3">
    <source>
        <dbReference type="ARBA" id="ARBA00023002"/>
    </source>
</evidence>
<dbReference type="GO" id="GO:0016491">
    <property type="term" value="F:oxidoreductase activity"/>
    <property type="evidence" value="ECO:0007669"/>
    <property type="project" value="UniProtKB-KW"/>
</dbReference>
<dbReference type="Proteomes" id="UP001161017">
    <property type="component" value="Unassembled WGS sequence"/>
</dbReference>
<keyword evidence="1" id="KW-0285">Flavoprotein</keyword>
<dbReference type="PANTHER" id="PTHR46865:SF7">
    <property type="entry name" value="MONOOXYGENASE, PUTATIVE (AFU_ORTHOLOGUE AFUA_8G07040)-RELATED"/>
    <property type="match status" value="1"/>
</dbReference>
<evidence type="ECO:0000259" key="4">
    <source>
        <dbReference type="Pfam" id="PF01494"/>
    </source>
</evidence>
<evidence type="ECO:0000256" key="1">
    <source>
        <dbReference type="ARBA" id="ARBA00022630"/>
    </source>
</evidence>
<evidence type="ECO:0000256" key="2">
    <source>
        <dbReference type="ARBA" id="ARBA00022827"/>
    </source>
</evidence>
<evidence type="ECO:0000313" key="6">
    <source>
        <dbReference type="Proteomes" id="UP001161017"/>
    </source>
</evidence>
<proteinExistence type="predicted"/>
<comment type="caution">
    <text evidence="5">The sequence shown here is derived from an EMBL/GenBank/DDBJ whole genome shotgun (WGS) entry which is preliminary data.</text>
</comment>
<reference evidence="5" key="1">
    <citation type="journal article" date="2023" name="Genome Biol. Evol.">
        <title>First Whole Genome Sequence and Flow Cytometry Genome Size Data for the Lichen-Forming Fungus Ramalina farinacea (Ascomycota).</title>
        <authorList>
            <person name="Llewellyn T."/>
            <person name="Mian S."/>
            <person name="Hill R."/>
            <person name="Leitch I.J."/>
            <person name="Gaya E."/>
        </authorList>
    </citation>
    <scope>NUCLEOTIDE SEQUENCE</scope>
    <source>
        <strain evidence="5">LIQ254RAFAR</strain>
    </source>
</reference>
<dbReference type="Gene3D" id="3.50.50.60">
    <property type="entry name" value="FAD/NAD(P)-binding domain"/>
    <property type="match status" value="1"/>
</dbReference>
<dbReference type="Gene3D" id="3.30.9.10">
    <property type="entry name" value="D-Amino Acid Oxidase, subunit A, domain 2"/>
    <property type="match status" value="1"/>
</dbReference>
<keyword evidence="2" id="KW-0274">FAD</keyword>
<evidence type="ECO:0000313" key="5">
    <source>
        <dbReference type="EMBL" id="MDI1493468.1"/>
    </source>
</evidence>
<keyword evidence="3" id="KW-0560">Oxidoreductase</keyword>